<sequence>MDLPKQQTIAAEFKMAGIGIHSGKISEVTFKPIDSGGIRFKRMDIEGHPEFPAQLDLVTETDRGTNLGMGELRVMTIEHVMGTLMGLEVDHVVIELSGCELPILDGSFQPYCEAILAVGLERLSRSAEFIYLSEPLEVVGHQGTIYRISPSLGLGITAQIDFKHRSIGVQSGGFQMNPDTFRSAI</sequence>
<organism evidence="1">
    <name type="scientific">marine metagenome</name>
    <dbReference type="NCBI Taxonomy" id="408172"/>
    <lineage>
        <taxon>unclassified sequences</taxon>
        <taxon>metagenomes</taxon>
        <taxon>ecological metagenomes</taxon>
    </lineage>
</organism>
<dbReference type="SUPFAM" id="SSF54211">
    <property type="entry name" value="Ribosomal protein S5 domain 2-like"/>
    <property type="match status" value="1"/>
</dbReference>
<reference evidence="1" key="1">
    <citation type="submission" date="2018-05" db="EMBL/GenBank/DDBJ databases">
        <authorList>
            <person name="Lanie J.A."/>
            <person name="Ng W.-L."/>
            <person name="Kazmierczak K.M."/>
            <person name="Andrzejewski T.M."/>
            <person name="Davidsen T.M."/>
            <person name="Wayne K.J."/>
            <person name="Tettelin H."/>
            <person name="Glass J.I."/>
            <person name="Rusch D."/>
            <person name="Podicherti R."/>
            <person name="Tsui H.-C.T."/>
            <person name="Winkler M.E."/>
        </authorList>
    </citation>
    <scope>NUCLEOTIDE SEQUENCE</scope>
</reference>
<dbReference type="GO" id="GO:0103117">
    <property type="term" value="F:UDP-3-O-acyl-N-acetylglucosamine deacetylase activity"/>
    <property type="evidence" value="ECO:0007669"/>
    <property type="project" value="InterPro"/>
</dbReference>
<protein>
    <recommendedName>
        <fullName evidence="2">UDP-3-O-acyl-N-acetylglucosamine deacetylase</fullName>
    </recommendedName>
</protein>
<dbReference type="Gene3D" id="3.30.230.20">
    <property type="entry name" value="lpxc deacetylase, domain 1"/>
    <property type="match status" value="1"/>
</dbReference>
<dbReference type="GO" id="GO:0016020">
    <property type="term" value="C:membrane"/>
    <property type="evidence" value="ECO:0007669"/>
    <property type="project" value="GOC"/>
</dbReference>
<dbReference type="InterPro" id="IPR015870">
    <property type="entry name" value="UDP-acyl_N-AcGlcN_deAcase_N"/>
</dbReference>
<proteinExistence type="predicted"/>
<dbReference type="GO" id="GO:0009245">
    <property type="term" value="P:lipid A biosynthetic process"/>
    <property type="evidence" value="ECO:0007669"/>
    <property type="project" value="InterPro"/>
</dbReference>
<evidence type="ECO:0000313" key="1">
    <source>
        <dbReference type="EMBL" id="SVB95923.1"/>
    </source>
</evidence>
<dbReference type="InterPro" id="IPR004463">
    <property type="entry name" value="UDP-acyl_GlcNac_deAcase"/>
</dbReference>
<dbReference type="InterPro" id="IPR020568">
    <property type="entry name" value="Ribosomal_Su5_D2-typ_SF"/>
</dbReference>
<feature type="non-terminal residue" evidence="1">
    <location>
        <position position="185"/>
    </location>
</feature>
<dbReference type="PANTHER" id="PTHR33694:SF1">
    <property type="entry name" value="UDP-3-O-ACYL-N-ACETYLGLUCOSAMINE DEACETYLASE 1, MITOCHONDRIAL-RELATED"/>
    <property type="match status" value="1"/>
</dbReference>
<dbReference type="AlphaFoldDB" id="A0A382IAI2"/>
<dbReference type="EMBL" id="UINC01065842">
    <property type="protein sequence ID" value="SVB95923.1"/>
    <property type="molecule type" value="Genomic_DNA"/>
</dbReference>
<dbReference type="PANTHER" id="PTHR33694">
    <property type="entry name" value="UDP-3-O-ACYL-N-ACETYLGLUCOSAMINE DEACETYLASE 1, MITOCHONDRIAL-RELATED"/>
    <property type="match status" value="1"/>
</dbReference>
<name>A0A382IAI2_9ZZZZ</name>
<accession>A0A382IAI2</accession>
<evidence type="ECO:0008006" key="2">
    <source>
        <dbReference type="Google" id="ProtNLM"/>
    </source>
</evidence>
<gene>
    <name evidence="1" type="ORF">METZ01_LOCUS248777</name>
</gene>
<dbReference type="Pfam" id="PF03331">
    <property type="entry name" value="LpxC"/>
    <property type="match status" value="1"/>
</dbReference>